<proteinExistence type="predicted"/>
<organism evidence="10 11">
    <name type="scientific">Pajaroellobacter abortibovis</name>
    <dbReference type="NCBI Taxonomy" id="1882918"/>
    <lineage>
        <taxon>Bacteria</taxon>
        <taxon>Pseudomonadati</taxon>
        <taxon>Myxococcota</taxon>
        <taxon>Polyangia</taxon>
        <taxon>Polyangiales</taxon>
        <taxon>Polyangiaceae</taxon>
    </lineage>
</organism>
<keyword evidence="7 8" id="KW-0472">Membrane</keyword>
<keyword evidence="2" id="KW-0328">Glycosyltransferase</keyword>
<dbReference type="PANTHER" id="PTHR48090">
    <property type="entry name" value="UNDECAPRENYL-PHOSPHATE 4-DEOXY-4-FORMAMIDO-L-ARABINOSE TRANSFERASE-RELATED"/>
    <property type="match status" value="1"/>
</dbReference>
<evidence type="ECO:0000256" key="1">
    <source>
        <dbReference type="ARBA" id="ARBA00022475"/>
    </source>
</evidence>
<evidence type="ECO:0000256" key="5">
    <source>
        <dbReference type="ARBA" id="ARBA00022985"/>
    </source>
</evidence>
<keyword evidence="4 8" id="KW-0812">Transmembrane</keyword>
<evidence type="ECO:0000259" key="9">
    <source>
        <dbReference type="Pfam" id="PF00535"/>
    </source>
</evidence>
<dbReference type="Gene3D" id="3.90.550.10">
    <property type="entry name" value="Spore Coat Polysaccharide Biosynthesis Protein SpsA, Chain A"/>
    <property type="match status" value="1"/>
</dbReference>
<dbReference type="EMBL" id="CP016908">
    <property type="protein sequence ID" value="APS00764.1"/>
    <property type="molecule type" value="Genomic_DNA"/>
</dbReference>
<keyword evidence="5" id="KW-0448">Lipopolysaccharide biosynthesis</keyword>
<dbReference type="OrthoDB" id="9802649at2"/>
<evidence type="ECO:0000256" key="2">
    <source>
        <dbReference type="ARBA" id="ARBA00022676"/>
    </source>
</evidence>
<dbReference type="GO" id="GO:0016757">
    <property type="term" value="F:glycosyltransferase activity"/>
    <property type="evidence" value="ECO:0007669"/>
    <property type="project" value="UniProtKB-KW"/>
</dbReference>
<dbReference type="Pfam" id="PF00535">
    <property type="entry name" value="Glycos_transf_2"/>
    <property type="match status" value="1"/>
</dbReference>
<dbReference type="PANTHER" id="PTHR48090:SF3">
    <property type="entry name" value="UNDECAPRENYL-PHOSPHATE 4-DEOXY-4-FORMAMIDO-L-ARABINOSE TRANSFERASE"/>
    <property type="match status" value="1"/>
</dbReference>
<feature type="domain" description="Glycosyltransferase 2-like" evidence="9">
    <location>
        <begin position="18"/>
        <end position="179"/>
    </location>
</feature>
<sequence>MDTDIVESKEDVQKKRISIVVPVFNEAENIQAFFDHCESITHALKEFEWEYFFVNDGSADYSLAVLIRVAETCPYVKVIDLSRNFGKEIALSAGIAYARGDAVICIDADLQHPPELITKMVDLWKGGAEVVVAVRKSTEGKTIVRHLSAKAFHFFMNCFGEIETLPGNTDFRLLDRKVCNSLLLIQERQRLFRGLVDWLGYRRKIIEFEANARFRGRPTYRVSRLWELGIQSFLSHSQFPLRLVLYIGLFVTLFSALALCWVFFAFYIVSTQWHYTPLAKAVVFNTFLVGLLLVAMGSIGLYIAKIHSEVLKRPLFAVRSTFNCVEQKQKE</sequence>
<name>A0A1L6MYW8_9BACT</name>
<dbReference type="SUPFAM" id="SSF53448">
    <property type="entry name" value="Nucleotide-diphospho-sugar transferases"/>
    <property type="match status" value="1"/>
</dbReference>
<gene>
    <name evidence="10" type="ORF">BCY86_08795</name>
</gene>
<keyword evidence="3" id="KW-0808">Transferase</keyword>
<evidence type="ECO:0000256" key="7">
    <source>
        <dbReference type="ARBA" id="ARBA00023136"/>
    </source>
</evidence>
<evidence type="ECO:0000256" key="8">
    <source>
        <dbReference type="SAM" id="Phobius"/>
    </source>
</evidence>
<evidence type="ECO:0000313" key="10">
    <source>
        <dbReference type="EMBL" id="APS00764.1"/>
    </source>
</evidence>
<dbReference type="InterPro" id="IPR029044">
    <property type="entry name" value="Nucleotide-diphossugar_trans"/>
</dbReference>
<dbReference type="AlphaFoldDB" id="A0A1L6MYW8"/>
<dbReference type="KEGG" id="pabo:BCY86_08795"/>
<feature type="transmembrane region" description="Helical" evidence="8">
    <location>
        <begin position="281"/>
        <end position="304"/>
    </location>
</feature>
<keyword evidence="1" id="KW-1003">Cell membrane</keyword>
<dbReference type="CDD" id="cd04187">
    <property type="entry name" value="DPM1_like_bac"/>
    <property type="match status" value="1"/>
</dbReference>
<dbReference type="RefSeq" id="WP_075277434.1">
    <property type="nucleotide sequence ID" value="NZ_CP016908.1"/>
</dbReference>
<dbReference type="Proteomes" id="UP000185544">
    <property type="component" value="Chromosome"/>
</dbReference>
<protein>
    <recommendedName>
        <fullName evidence="9">Glycosyltransferase 2-like domain-containing protein</fullName>
    </recommendedName>
</protein>
<evidence type="ECO:0000256" key="4">
    <source>
        <dbReference type="ARBA" id="ARBA00022692"/>
    </source>
</evidence>
<keyword evidence="6 8" id="KW-1133">Transmembrane helix</keyword>
<evidence type="ECO:0000256" key="3">
    <source>
        <dbReference type="ARBA" id="ARBA00022679"/>
    </source>
</evidence>
<dbReference type="GO" id="GO:0005886">
    <property type="term" value="C:plasma membrane"/>
    <property type="evidence" value="ECO:0007669"/>
    <property type="project" value="TreeGrafter"/>
</dbReference>
<evidence type="ECO:0000256" key="6">
    <source>
        <dbReference type="ARBA" id="ARBA00022989"/>
    </source>
</evidence>
<dbReference type="InterPro" id="IPR050256">
    <property type="entry name" value="Glycosyltransferase_2"/>
</dbReference>
<feature type="transmembrane region" description="Helical" evidence="8">
    <location>
        <begin position="243"/>
        <end position="269"/>
    </location>
</feature>
<dbReference type="GO" id="GO:0009103">
    <property type="term" value="P:lipopolysaccharide biosynthetic process"/>
    <property type="evidence" value="ECO:0007669"/>
    <property type="project" value="UniProtKB-KW"/>
</dbReference>
<keyword evidence="11" id="KW-1185">Reference proteome</keyword>
<evidence type="ECO:0000313" key="11">
    <source>
        <dbReference type="Proteomes" id="UP000185544"/>
    </source>
</evidence>
<reference evidence="10 11" key="1">
    <citation type="submission" date="2016-08" db="EMBL/GenBank/DDBJ databases">
        <title>Identification and validation of antigenic proteins from Pajaroellobacter abortibovis using de-novo genome sequence assembly and reverse vaccinology.</title>
        <authorList>
            <person name="Welly B.T."/>
            <person name="Miller M.R."/>
            <person name="Stott J.L."/>
            <person name="Blanchard M.T."/>
            <person name="Islas-Trejo A.D."/>
            <person name="O'Rourke S.M."/>
            <person name="Young A.E."/>
            <person name="Medrano J.F."/>
            <person name="Van Eenennaam A.L."/>
        </authorList>
    </citation>
    <scope>NUCLEOTIDE SEQUENCE [LARGE SCALE GENOMIC DNA]</scope>
    <source>
        <strain evidence="10 11">BTF92-0548A/99-0131</strain>
    </source>
</reference>
<accession>A0A1L6MYW8</accession>
<dbReference type="InterPro" id="IPR001173">
    <property type="entry name" value="Glyco_trans_2-like"/>
</dbReference>
<dbReference type="STRING" id="1882918.BCY86_08795"/>